<evidence type="ECO:0000313" key="1">
    <source>
        <dbReference type="EMBL" id="KXA62325.1"/>
    </source>
</evidence>
<sequence>MKINPLHFLSMILAYHKVSVFTNEICKDVKKYAQEMKKNCKNPC</sequence>
<accession>A0A133S1T8</accession>
<reference evidence="1 2" key="1">
    <citation type="submission" date="2016-01" db="EMBL/GenBank/DDBJ databases">
        <authorList>
            <person name="Oliw E.H."/>
        </authorList>
    </citation>
    <scope>NUCLEOTIDE SEQUENCE [LARGE SCALE GENOMIC DNA]</scope>
    <source>
        <strain evidence="1 2">CMW7705B</strain>
    </source>
</reference>
<dbReference type="Proteomes" id="UP000070065">
    <property type="component" value="Unassembled WGS sequence"/>
</dbReference>
<dbReference type="PATRIC" id="fig|28037.231.peg.384"/>
<dbReference type="AlphaFoldDB" id="A0A133S1T8"/>
<dbReference type="EMBL" id="LRQR01000026">
    <property type="protein sequence ID" value="KXA62325.1"/>
    <property type="molecule type" value="Genomic_DNA"/>
</dbReference>
<organism evidence="1 2">
    <name type="scientific">Streptococcus mitis</name>
    <dbReference type="NCBI Taxonomy" id="28037"/>
    <lineage>
        <taxon>Bacteria</taxon>
        <taxon>Bacillati</taxon>
        <taxon>Bacillota</taxon>
        <taxon>Bacilli</taxon>
        <taxon>Lactobacillales</taxon>
        <taxon>Streptococcaceae</taxon>
        <taxon>Streptococcus</taxon>
        <taxon>Streptococcus mitis group</taxon>
    </lineage>
</organism>
<name>A0A133S1T8_STRMT</name>
<gene>
    <name evidence="1" type="ORF">HMPREF3228_00385</name>
</gene>
<proteinExistence type="predicted"/>
<protein>
    <submittedName>
        <fullName evidence="1">Uncharacterized protein</fullName>
    </submittedName>
</protein>
<comment type="caution">
    <text evidence="1">The sequence shown here is derived from an EMBL/GenBank/DDBJ whole genome shotgun (WGS) entry which is preliminary data.</text>
</comment>
<evidence type="ECO:0000313" key="2">
    <source>
        <dbReference type="Proteomes" id="UP000070065"/>
    </source>
</evidence>